<organism evidence="1 2">
    <name type="scientific">Halorientalis persicus</name>
    <dbReference type="NCBI Taxonomy" id="1367881"/>
    <lineage>
        <taxon>Archaea</taxon>
        <taxon>Methanobacteriati</taxon>
        <taxon>Methanobacteriota</taxon>
        <taxon>Stenosarchaea group</taxon>
        <taxon>Halobacteria</taxon>
        <taxon>Halobacteriales</taxon>
        <taxon>Haloarculaceae</taxon>
        <taxon>Halorientalis</taxon>
    </lineage>
</organism>
<dbReference type="EMBL" id="FOCX01000041">
    <property type="protein sequence ID" value="SEP18352.1"/>
    <property type="molecule type" value="Genomic_DNA"/>
</dbReference>
<evidence type="ECO:0000313" key="1">
    <source>
        <dbReference type="EMBL" id="SEP18352.1"/>
    </source>
</evidence>
<dbReference type="Proteomes" id="UP000198775">
    <property type="component" value="Unassembled WGS sequence"/>
</dbReference>
<name>A0A1H8VSE8_9EURY</name>
<sequence>MAIVPDLGRCDGQWSERLMGDVDLDVVKTQLAQSYTRALQPAAREHIHTALLELDVEVPQRVRQRHRGSQQYSSISIWFANGPHNFVGSISLVCWKYV</sequence>
<dbReference type="AlphaFoldDB" id="A0A1H8VSE8"/>
<proteinExistence type="predicted"/>
<gene>
    <name evidence="1" type="ORF">SAMN05216388_104119</name>
</gene>
<protein>
    <submittedName>
        <fullName evidence="1">Uncharacterized protein</fullName>
    </submittedName>
</protein>
<reference evidence="2" key="1">
    <citation type="submission" date="2016-10" db="EMBL/GenBank/DDBJ databases">
        <authorList>
            <person name="Varghese N."/>
            <person name="Submissions S."/>
        </authorList>
    </citation>
    <scope>NUCLEOTIDE SEQUENCE [LARGE SCALE GENOMIC DNA]</scope>
    <source>
        <strain evidence="2">IBRC-M 10043</strain>
    </source>
</reference>
<accession>A0A1H8VSE8</accession>
<evidence type="ECO:0000313" key="2">
    <source>
        <dbReference type="Proteomes" id="UP000198775"/>
    </source>
</evidence>
<keyword evidence="2" id="KW-1185">Reference proteome</keyword>